<dbReference type="Pfam" id="PF06144">
    <property type="entry name" value="DNA_pol3_delta"/>
    <property type="match status" value="1"/>
</dbReference>
<keyword evidence="13" id="KW-1185">Reference proteome</keyword>
<feature type="domain" description="DNA polymerase III delta N-terminal" evidence="10">
    <location>
        <begin position="21"/>
        <end position="127"/>
    </location>
</feature>
<organism evidence="12 13">
    <name type="scientific">Tahibacter amnicola</name>
    <dbReference type="NCBI Taxonomy" id="2976241"/>
    <lineage>
        <taxon>Bacteria</taxon>
        <taxon>Pseudomonadati</taxon>
        <taxon>Pseudomonadota</taxon>
        <taxon>Gammaproteobacteria</taxon>
        <taxon>Lysobacterales</taxon>
        <taxon>Rhodanobacteraceae</taxon>
        <taxon>Tahibacter</taxon>
    </lineage>
</organism>
<dbReference type="EMBL" id="CP104694">
    <property type="protein sequence ID" value="UXI69919.1"/>
    <property type="molecule type" value="Genomic_DNA"/>
</dbReference>
<dbReference type="InterPro" id="IPR010372">
    <property type="entry name" value="DNA_pol3_delta_N"/>
</dbReference>
<feature type="domain" description="DNA polymerase III subunit delta C-terminal" evidence="11">
    <location>
        <begin position="214"/>
        <end position="323"/>
    </location>
</feature>
<dbReference type="InterPro" id="IPR005790">
    <property type="entry name" value="DNA_polIII_delta"/>
</dbReference>
<dbReference type="PANTHER" id="PTHR34388:SF1">
    <property type="entry name" value="DNA POLYMERASE III SUBUNIT DELTA"/>
    <property type="match status" value="1"/>
</dbReference>
<keyword evidence="6" id="KW-0239">DNA-directed DNA polymerase</keyword>
<dbReference type="RefSeq" id="WP_261696871.1">
    <property type="nucleotide sequence ID" value="NZ_CP104694.1"/>
</dbReference>
<evidence type="ECO:0000256" key="4">
    <source>
        <dbReference type="ARBA" id="ARBA00022695"/>
    </source>
</evidence>
<evidence type="ECO:0000313" key="12">
    <source>
        <dbReference type="EMBL" id="UXI69919.1"/>
    </source>
</evidence>
<name>A0ABY6BIT4_9GAMM</name>
<evidence type="ECO:0000256" key="7">
    <source>
        <dbReference type="ARBA" id="ARBA00034754"/>
    </source>
</evidence>
<evidence type="ECO:0000256" key="2">
    <source>
        <dbReference type="ARBA" id="ARBA00017703"/>
    </source>
</evidence>
<evidence type="ECO:0000259" key="10">
    <source>
        <dbReference type="Pfam" id="PF06144"/>
    </source>
</evidence>
<comment type="catalytic activity">
    <reaction evidence="8">
        <text>DNA(n) + a 2'-deoxyribonucleoside 5'-triphosphate = DNA(n+1) + diphosphate</text>
        <dbReference type="Rhea" id="RHEA:22508"/>
        <dbReference type="Rhea" id="RHEA-COMP:17339"/>
        <dbReference type="Rhea" id="RHEA-COMP:17340"/>
        <dbReference type="ChEBI" id="CHEBI:33019"/>
        <dbReference type="ChEBI" id="CHEBI:61560"/>
        <dbReference type="ChEBI" id="CHEBI:173112"/>
        <dbReference type="EC" id="2.7.7.7"/>
    </reaction>
</comment>
<keyword evidence="3 12" id="KW-0808">Transferase</keyword>
<keyword evidence="5" id="KW-0235">DNA replication</keyword>
<dbReference type="InterPro" id="IPR027417">
    <property type="entry name" value="P-loop_NTPase"/>
</dbReference>
<accession>A0ABY6BIT4</accession>
<dbReference type="Gene3D" id="1.20.272.10">
    <property type="match status" value="1"/>
</dbReference>
<dbReference type="PANTHER" id="PTHR34388">
    <property type="entry name" value="DNA POLYMERASE III SUBUNIT DELTA"/>
    <property type="match status" value="1"/>
</dbReference>
<comment type="similarity">
    <text evidence="7">Belongs to the DNA polymerase HolA subunit family.</text>
</comment>
<dbReference type="Pfam" id="PF14840">
    <property type="entry name" value="DNA_pol3_delt_C"/>
    <property type="match status" value="1"/>
</dbReference>
<evidence type="ECO:0000256" key="6">
    <source>
        <dbReference type="ARBA" id="ARBA00022932"/>
    </source>
</evidence>
<evidence type="ECO:0000259" key="11">
    <source>
        <dbReference type="Pfam" id="PF14840"/>
    </source>
</evidence>
<dbReference type="Gene3D" id="1.10.8.60">
    <property type="match status" value="1"/>
</dbReference>
<gene>
    <name evidence="12" type="primary">holA</name>
    <name evidence="12" type="ORF">N4264_09910</name>
</gene>
<evidence type="ECO:0000256" key="1">
    <source>
        <dbReference type="ARBA" id="ARBA00012417"/>
    </source>
</evidence>
<evidence type="ECO:0000256" key="5">
    <source>
        <dbReference type="ARBA" id="ARBA00022705"/>
    </source>
</evidence>
<evidence type="ECO:0000313" key="13">
    <source>
        <dbReference type="Proteomes" id="UP001064632"/>
    </source>
</evidence>
<dbReference type="Proteomes" id="UP001064632">
    <property type="component" value="Chromosome"/>
</dbReference>
<dbReference type="InterPro" id="IPR008921">
    <property type="entry name" value="DNA_pol3_clamp-load_cplx_C"/>
</dbReference>
<dbReference type="SUPFAM" id="SSF48019">
    <property type="entry name" value="post-AAA+ oligomerization domain-like"/>
    <property type="match status" value="1"/>
</dbReference>
<evidence type="ECO:0000256" key="8">
    <source>
        <dbReference type="ARBA" id="ARBA00049244"/>
    </source>
</evidence>
<dbReference type="CDD" id="cd18138">
    <property type="entry name" value="HLD_clamp_pol_III_delta"/>
    <property type="match status" value="1"/>
</dbReference>
<dbReference type="EC" id="2.7.7.7" evidence="1 9"/>
<protein>
    <recommendedName>
        <fullName evidence="2 9">DNA polymerase III subunit delta</fullName>
        <ecNumber evidence="1 9">2.7.7.7</ecNumber>
    </recommendedName>
</protein>
<reference evidence="12" key="1">
    <citation type="submission" date="2022-09" db="EMBL/GenBank/DDBJ databases">
        <title>Tahibacter sp. nov., isolated from a fresh water.</title>
        <authorList>
            <person name="Baek J.H."/>
            <person name="Lee J.K."/>
            <person name="Kim J.M."/>
            <person name="Jeon C.O."/>
        </authorList>
    </citation>
    <scope>NUCLEOTIDE SEQUENCE</scope>
    <source>
        <strain evidence="12">W38</strain>
    </source>
</reference>
<proteinExistence type="inferred from homology"/>
<dbReference type="InterPro" id="IPR032780">
    <property type="entry name" value="DNA_pol3_delt_C"/>
</dbReference>
<dbReference type="NCBIfam" id="TIGR01128">
    <property type="entry name" value="holA"/>
    <property type="match status" value="1"/>
</dbReference>
<evidence type="ECO:0000256" key="3">
    <source>
        <dbReference type="ARBA" id="ARBA00022679"/>
    </source>
</evidence>
<keyword evidence="4 12" id="KW-0548">Nucleotidyltransferase</keyword>
<dbReference type="SUPFAM" id="SSF52540">
    <property type="entry name" value="P-loop containing nucleoside triphosphate hydrolases"/>
    <property type="match status" value="1"/>
</dbReference>
<evidence type="ECO:0000256" key="9">
    <source>
        <dbReference type="NCBIfam" id="TIGR01128"/>
    </source>
</evidence>
<dbReference type="GO" id="GO:0003887">
    <property type="term" value="F:DNA-directed DNA polymerase activity"/>
    <property type="evidence" value="ECO:0007669"/>
    <property type="project" value="UniProtKB-EC"/>
</dbReference>
<dbReference type="Gene3D" id="3.40.50.300">
    <property type="entry name" value="P-loop containing nucleotide triphosphate hydrolases"/>
    <property type="match status" value="1"/>
</dbReference>
<sequence>MPLSLEQLRRHLGGSELKPVYFLAGEEHLLLIEAADALRARARELGYLERDILDAESGFDWDDLARAASGMSLFASRKVIDLRVPTGKPGKDGAAAITEYCERPPPDTVLLITATQWSKQHAAAWVDVVDAAGAFVPIWPLKTNELYDWISQRLASRGVRAQRDAIEVLVERVEGNLLAAAQEIDKLALLAGDTLLDADTLENLVADSARYDAFKLTDAALAGDAARALRILGGLRGEGEQVPALMGWVLNQLQLMVRLASAANPAQGFRAERIWPAREGLYRKALQRGSLVHWETCLAQAAKIDRISKGRGAGDAWVEFERLLAAMALPRSTALIRNIAI</sequence>